<dbReference type="InterPro" id="IPR041382">
    <property type="entry name" value="SH3_16"/>
</dbReference>
<dbReference type="Proteomes" id="UP001597094">
    <property type="component" value="Unassembled WGS sequence"/>
</dbReference>
<evidence type="ECO:0000256" key="2">
    <source>
        <dbReference type="ARBA" id="ARBA00022670"/>
    </source>
</evidence>
<comment type="similarity">
    <text evidence="1">Belongs to the peptidase C40 family.</text>
</comment>
<dbReference type="SUPFAM" id="SSF82057">
    <property type="entry name" value="Prokaryotic SH3-related domain"/>
    <property type="match status" value="1"/>
</dbReference>
<dbReference type="RefSeq" id="WP_377527508.1">
    <property type="nucleotide sequence ID" value="NZ_JBHTLD010000095.1"/>
</dbReference>
<accession>A0ABW3SPH4</accession>
<gene>
    <name evidence="6" type="ORF">ACFQ2O_11425</name>
</gene>
<evidence type="ECO:0000313" key="7">
    <source>
        <dbReference type="Proteomes" id="UP001597094"/>
    </source>
</evidence>
<evidence type="ECO:0000256" key="1">
    <source>
        <dbReference type="ARBA" id="ARBA00007074"/>
    </source>
</evidence>
<sequence length="399" mass="44030">MKKHYLILALGFLMACSPGKEIQTNTTGATSTTTSSTMQPHIDAVRQQFAPDKRTALFRVEQKGEVLSGETNMPEAKKQLLERLKAQSLTFVDSIQVLPQADLEGQHFGVIAISVANLRSEPKHPAELATQATMGTPVQVYKKKGGWYLVQTPDKYLAWVDASGVALMDKSTFDNWQKSPKLLYTKPYGFAYASTKATEGTVSDLVYGDVLALKEKSGDYYKVSFPDGREGYVPAAESIKYAEWVASRQPSSDNLVSTSKQLLGLPYLWGGTSFKGVDCSGFTKTVYFMNGLVLPRDASQQIHMGELVDTSKGWSNLQPGDLLFFGVPAKEGKSERVVHVGMWIGGDQEFIHSAGRVKISSMNPEAANYDESELKRFLRAKRITPEDAVVDLRKTALYQ</sequence>
<name>A0ABW3SPH4_9BACT</name>
<protein>
    <submittedName>
        <fullName evidence="6">NlpC/P60 family protein</fullName>
    </submittedName>
</protein>
<dbReference type="PANTHER" id="PTHR47053:SF1">
    <property type="entry name" value="MUREIN DD-ENDOPEPTIDASE MEPH-RELATED"/>
    <property type="match status" value="1"/>
</dbReference>
<evidence type="ECO:0000259" key="5">
    <source>
        <dbReference type="PROSITE" id="PS51935"/>
    </source>
</evidence>
<dbReference type="InterPro" id="IPR038765">
    <property type="entry name" value="Papain-like_cys_pep_sf"/>
</dbReference>
<keyword evidence="7" id="KW-1185">Reference proteome</keyword>
<dbReference type="PROSITE" id="PS51935">
    <property type="entry name" value="NLPC_P60"/>
    <property type="match status" value="1"/>
</dbReference>
<dbReference type="InterPro" id="IPR051202">
    <property type="entry name" value="Peptidase_C40"/>
</dbReference>
<comment type="caution">
    <text evidence="6">The sequence shown here is derived from an EMBL/GenBank/DDBJ whole genome shotgun (WGS) entry which is preliminary data.</text>
</comment>
<evidence type="ECO:0000313" key="6">
    <source>
        <dbReference type="EMBL" id="MFD1186819.1"/>
    </source>
</evidence>
<dbReference type="Gene3D" id="2.30.30.40">
    <property type="entry name" value="SH3 Domains"/>
    <property type="match status" value="2"/>
</dbReference>
<dbReference type="SUPFAM" id="SSF54001">
    <property type="entry name" value="Cysteine proteinases"/>
    <property type="match status" value="1"/>
</dbReference>
<organism evidence="6 7">
    <name type="scientific">Pontibacter rugosus</name>
    <dbReference type="NCBI Taxonomy" id="1745966"/>
    <lineage>
        <taxon>Bacteria</taxon>
        <taxon>Pseudomonadati</taxon>
        <taxon>Bacteroidota</taxon>
        <taxon>Cytophagia</taxon>
        <taxon>Cytophagales</taxon>
        <taxon>Hymenobacteraceae</taxon>
        <taxon>Pontibacter</taxon>
    </lineage>
</organism>
<dbReference type="Gene3D" id="3.90.1720.10">
    <property type="entry name" value="endopeptidase domain like (from Nostoc punctiforme)"/>
    <property type="match status" value="1"/>
</dbReference>
<dbReference type="PANTHER" id="PTHR47053">
    <property type="entry name" value="MUREIN DD-ENDOPEPTIDASE MEPH-RELATED"/>
    <property type="match status" value="1"/>
</dbReference>
<reference evidence="7" key="1">
    <citation type="journal article" date="2019" name="Int. J. Syst. Evol. Microbiol.">
        <title>The Global Catalogue of Microorganisms (GCM) 10K type strain sequencing project: providing services to taxonomists for standard genome sequencing and annotation.</title>
        <authorList>
            <consortium name="The Broad Institute Genomics Platform"/>
            <consortium name="The Broad Institute Genome Sequencing Center for Infectious Disease"/>
            <person name="Wu L."/>
            <person name="Ma J."/>
        </authorList>
    </citation>
    <scope>NUCLEOTIDE SEQUENCE [LARGE SCALE GENOMIC DNA]</scope>
    <source>
        <strain evidence="7">JCM 31319</strain>
    </source>
</reference>
<proteinExistence type="inferred from homology"/>
<dbReference type="PROSITE" id="PS51257">
    <property type="entry name" value="PROKAR_LIPOPROTEIN"/>
    <property type="match status" value="1"/>
</dbReference>
<dbReference type="InterPro" id="IPR000064">
    <property type="entry name" value="NLP_P60_dom"/>
</dbReference>
<dbReference type="EMBL" id="JBHTLD010000095">
    <property type="protein sequence ID" value="MFD1186819.1"/>
    <property type="molecule type" value="Genomic_DNA"/>
</dbReference>
<keyword evidence="2" id="KW-0645">Protease</keyword>
<dbReference type="Pfam" id="PF18348">
    <property type="entry name" value="SH3_16"/>
    <property type="match status" value="1"/>
</dbReference>
<feature type="domain" description="NlpC/P60" evidence="5">
    <location>
        <begin position="249"/>
        <end position="384"/>
    </location>
</feature>
<dbReference type="Pfam" id="PF00877">
    <property type="entry name" value="NLPC_P60"/>
    <property type="match status" value="1"/>
</dbReference>
<evidence type="ECO:0000256" key="3">
    <source>
        <dbReference type="ARBA" id="ARBA00022801"/>
    </source>
</evidence>
<evidence type="ECO:0000256" key="4">
    <source>
        <dbReference type="ARBA" id="ARBA00022807"/>
    </source>
</evidence>
<keyword evidence="3" id="KW-0378">Hydrolase</keyword>
<keyword evidence="4" id="KW-0788">Thiol protease</keyword>